<keyword evidence="4" id="KW-0520">NAD</keyword>
<dbReference type="NCBIfam" id="TIGR01470">
    <property type="entry name" value="cysG_Nterm"/>
    <property type="match status" value="1"/>
</dbReference>
<dbReference type="InterPro" id="IPR028161">
    <property type="entry name" value="Met8-like"/>
</dbReference>
<keyword evidence="8" id="KW-1185">Reference proteome</keyword>
<dbReference type="Proteomes" id="UP000753724">
    <property type="component" value="Unassembled WGS sequence"/>
</dbReference>
<dbReference type="EMBL" id="JAAAPO010000003">
    <property type="protein sequence ID" value="NBC36461.1"/>
    <property type="molecule type" value="Genomic_DNA"/>
</dbReference>
<dbReference type="SUPFAM" id="SSF75615">
    <property type="entry name" value="Siroheme synthase middle domains-like"/>
    <property type="match status" value="1"/>
</dbReference>
<evidence type="ECO:0000256" key="3">
    <source>
        <dbReference type="ARBA" id="ARBA00023002"/>
    </source>
</evidence>
<keyword evidence="5" id="KW-0627">Porphyrin biosynthesis</keyword>
<accession>A0ABW9XD52</accession>
<organism evidence="7 8">
    <name type="scientific">Novosphingobium ovatum</name>
    <dbReference type="NCBI Taxonomy" id="1908523"/>
    <lineage>
        <taxon>Bacteria</taxon>
        <taxon>Pseudomonadati</taxon>
        <taxon>Pseudomonadota</taxon>
        <taxon>Alphaproteobacteria</taxon>
        <taxon>Sphingomonadales</taxon>
        <taxon>Sphingomonadaceae</taxon>
        <taxon>Novosphingobium</taxon>
    </lineage>
</organism>
<dbReference type="Gene3D" id="3.30.160.110">
    <property type="entry name" value="Siroheme synthase, domain 2"/>
    <property type="match status" value="1"/>
</dbReference>
<comment type="catalytic activity">
    <reaction evidence="6">
        <text>precorrin-2 + NAD(+) = sirohydrochlorin + NADH + 2 H(+)</text>
        <dbReference type="Rhea" id="RHEA:15613"/>
        <dbReference type="ChEBI" id="CHEBI:15378"/>
        <dbReference type="ChEBI" id="CHEBI:57540"/>
        <dbReference type="ChEBI" id="CHEBI:57945"/>
        <dbReference type="ChEBI" id="CHEBI:58351"/>
        <dbReference type="ChEBI" id="CHEBI:58827"/>
        <dbReference type="EC" id="1.3.1.76"/>
    </reaction>
</comment>
<evidence type="ECO:0000256" key="5">
    <source>
        <dbReference type="ARBA" id="ARBA00023244"/>
    </source>
</evidence>
<dbReference type="PANTHER" id="PTHR35330:SF1">
    <property type="entry name" value="SIROHEME BIOSYNTHESIS PROTEIN MET8"/>
    <property type="match status" value="1"/>
</dbReference>
<evidence type="ECO:0000256" key="2">
    <source>
        <dbReference type="ARBA" id="ARBA00012400"/>
    </source>
</evidence>
<sequence length="262" mass="27303">MIASLPLFHRGAGRPVIVLGNGEAALAKRRLVERAGFVVIDSIIDGVKAGARLAFVALDEGAEEAADQLRGAGLLVNVVDRPELCDFTTPSIIDRSPMLIAIGTGGASAGLAKQVRLRLETLLPQTLGALADGLQAARGALRRRYPDAGDRRRALDAALGQGGVLDPLLPDSADRVGDWLNGAAATMPTGMIDIALTSDDPEDITLRTARLLGSADGIAHEPGVASAIVDRARADAMRETIAPGATLTPRPGLWLVLRAPIR</sequence>
<dbReference type="SUPFAM" id="SSF51735">
    <property type="entry name" value="NAD(P)-binding Rossmann-fold domains"/>
    <property type="match status" value="1"/>
</dbReference>
<dbReference type="PANTHER" id="PTHR35330">
    <property type="entry name" value="SIROHEME BIOSYNTHESIS PROTEIN MET8"/>
    <property type="match status" value="1"/>
</dbReference>
<name>A0ABW9XD52_9SPHN</name>
<evidence type="ECO:0000256" key="4">
    <source>
        <dbReference type="ARBA" id="ARBA00023027"/>
    </source>
</evidence>
<dbReference type="InterPro" id="IPR036291">
    <property type="entry name" value="NAD(P)-bd_dom_sf"/>
</dbReference>
<protein>
    <recommendedName>
        <fullName evidence="2">precorrin-2 dehydrogenase</fullName>
        <ecNumber evidence="2">1.3.1.76</ecNumber>
    </recommendedName>
</protein>
<evidence type="ECO:0000313" key="8">
    <source>
        <dbReference type="Proteomes" id="UP000753724"/>
    </source>
</evidence>
<evidence type="ECO:0000313" key="7">
    <source>
        <dbReference type="EMBL" id="NBC36461.1"/>
    </source>
</evidence>
<comment type="pathway">
    <text evidence="1">Porphyrin-containing compound metabolism; siroheme biosynthesis; sirohydrochlorin from precorrin-2: step 1/1.</text>
</comment>
<comment type="caution">
    <text evidence="7">The sequence shown here is derived from an EMBL/GenBank/DDBJ whole genome shotgun (WGS) entry which is preliminary data.</text>
</comment>
<keyword evidence="3" id="KW-0560">Oxidoreductase</keyword>
<evidence type="ECO:0000256" key="6">
    <source>
        <dbReference type="ARBA" id="ARBA00047561"/>
    </source>
</evidence>
<evidence type="ECO:0000256" key="1">
    <source>
        <dbReference type="ARBA" id="ARBA00005010"/>
    </source>
</evidence>
<reference evidence="8" key="1">
    <citation type="submission" date="2020-01" db="EMBL/GenBank/DDBJ databases">
        <title>Sphingomonas sp. strain CSW-10.</title>
        <authorList>
            <person name="Chen W.-M."/>
        </authorList>
    </citation>
    <scope>NUCLEOTIDE SEQUENCE [LARGE SCALE GENOMIC DNA]</scope>
    <source>
        <strain evidence="8">FSY-8</strain>
    </source>
</reference>
<dbReference type="EC" id="1.3.1.76" evidence="2"/>
<proteinExistence type="predicted"/>
<dbReference type="RefSeq" id="WP_161717760.1">
    <property type="nucleotide sequence ID" value="NZ_JAAAPO010000003.1"/>
</dbReference>
<dbReference type="Pfam" id="PF13241">
    <property type="entry name" value="NAD_binding_7"/>
    <property type="match status" value="1"/>
</dbReference>
<gene>
    <name evidence="7" type="ORF">GTZ99_07825</name>
</gene>
<dbReference type="InterPro" id="IPR006367">
    <property type="entry name" value="Sirohaem_synthase_N"/>
</dbReference>